<dbReference type="SUPFAM" id="SSF56112">
    <property type="entry name" value="Protein kinase-like (PK-like)"/>
    <property type="match status" value="1"/>
</dbReference>
<sequence>MNPKISDFGLARSFGANESAANTDKVAGWNIVDHHLNLIGHAWRLHIEGRSLELVDASMGNSYDLSELLRLIYMGLLCVQRSPEDRPNMSSMVLMLGSEGSLPQPKQPGFFTERNLVEADSSTSKREQSSTNEITITLLEAQ</sequence>
<dbReference type="Pfam" id="PF11883">
    <property type="entry name" value="DUF3403"/>
    <property type="match status" value="1"/>
</dbReference>
<dbReference type="PANTHER" id="PTHR27006:SF587">
    <property type="entry name" value="RECEPTOR-LIKE SERINE_THREONINE-PROTEIN KINASE"/>
    <property type="match status" value="1"/>
</dbReference>
<gene>
    <name evidence="3" type="ORF">L1049_015626</name>
</gene>
<comment type="caution">
    <text evidence="3">The sequence shown here is derived from an EMBL/GenBank/DDBJ whole genome shotgun (WGS) entry which is preliminary data.</text>
</comment>
<feature type="region of interest" description="Disordered" evidence="1">
    <location>
        <begin position="117"/>
        <end position="142"/>
    </location>
</feature>
<proteinExistence type="predicted"/>
<name>A0AAP0X691_LIQFO</name>
<accession>A0AAP0X691</accession>
<evidence type="ECO:0000313" key="3">
    <source>
        <dbReference type="EMBL" id="KAK9287213.1"/>
    </source>
</evidence>
<keyword evidence="4" id="KW-1185">Reference proteome</keyword>
<dbReference type="AlphaFoldDB" id="A0AAP0X691"/>
<evidence type="ECO:0000259" key="2">
    <source>
        <dbReference type="Pfam" id="PF11883"/>
    </source>
</evidence>
<evidence type="ECO:0000256" key="1">
    <source>
        <dbReference type="SAM" id="MobiDB-lite"/>
    </source>
</evidence>
<organism evidence="3 4">
    <name type="scientific">Liquidambar formosana</name>
    <name type="common">Formosan gum</name>
    <dbReference type="NCBI Taxonomy" id="63359"/>
    <lineage>
        <taxon>Eukaryota</taxon>
        <taxon>Viridiplantae</taxon>
        <taxon>Streptophyta</taxon>
        <taxon>Embryophyta</taxon>
        <taxon>Tracheophyta</taxon>
        <taxon>Spermatophyta</taxon>
        <taxon>Magnoliopsida</taxon>
        <taxon>eudicotyledons</taxon>
        <taxon>Gunneridae</taxon>
        <taxon>Pentapetalae</taxon>
        <taxon>Saxifragales</taxon>
        <taxon>Altingiaceae</taxon>
        <taxon>Liquidambar</taxon>
    </lineage>
</organism>
<dbReference type="InterPro" id="IPR021820">
    <property type="entry name" value="S-locus_recpt_kinase_C"/>
</dbReference>
<dbReference type="GO" id="GO:0004674">
    <property type="term" value="F:protein serine/threonine kinase activity"/>
    <property type="evidence" value="ECO:0007669"/>
    <property type="project" value="InterPro"/>
</dbReference>
<dbReference type="PANTHER" id="PTHR27006">
    <property type="entry name" value="PROMASTIGOTE SURFACE ANTIGEN PROTEIN PSA"/>
    <property type="match status" value="1"/>
</dbReference>
<feature type="domain" description="S-locus receptor kinase C-terminal" evidence="2">
    <location>
        <begin position="99"/>
        <end position="141"/>
    </location>
</feature>
<dbReference type="Gene3D" id="1.10.510.10">
    <property type="entry name" value="Transferase(Phosphotransferase) domain 1"/>
    <property type="match status" value="1"/>
</dbReference>
<dbReference type="Proteomes" id="UP001415857">
    <property type="component" value="Unassembled WGS sequence"/>
</dbReference>
<dbReference type="InterPro" id="IPR011009">
    <property type="entry name" value="Kinase-like_dom_sf"/>
</dbReference>
<reference evidence="3 4" key="1">
    <citation type="journal article" date="2024" name="Plant J.">
        <title>Genome sequences and population genomics reveal climatic adaptation and genomic divergence between two closely related sweetgum species.</title>
        <authorList>
            <person name="Xu W.Q."/>
            <person name="Ren C.Q."/>
            <person name="Zhang X.Y."/>
            <person name="Comes H.P."/>
            <person name="Liu X.H."/>
            <person name="Li Y.G."/>
            <person name="Kettle C.J."/>
            <person name="Jalonen R."/>
            <person name="Gaisberger H."/>
            <person name="Ma Y.Z."/>
            <person name="Qiu Y.X."/>
        </authorList>
    </citation>
    <scope>NUCLEOTIDE SEQUENCE [LARGE SCALE GENOMIC DNA]</scope>
    <source>
        <strain evidence="3">Hangzhou</strain>
    </source>
</reference>
<evidence type="ECO:0000313" key="4">
    <source>
        <dbReference type="Proteomes" id="UP001415857"/>
    </source>
</evidence>
<dbReference type="EMBL" id="JBBPBK010000004">
    <property type="protein sequence ID" value="KAK9287213.1"/>
    <property type="molecule type" value="Genomic_DNA"/>
</dbReference>
<protein>
    <recommendedName>
        <fullName evidence="2">S-locus receptor kinase C-terminal domain-containing protein</fullName>
    </recommendedName>
</protein>